<keyword evidence="1" id="KW-0732">Signal</keyword>
<dbReference type="PANTHER" id="PTHR41339">
    <property type="entry name" value="LIPL48"/>
    <property type="match status" value="1"/>
</dbReference>
<accession>A0A1M6AUN0</accession>
<dbReference type="AlphaFoldDB" id="A0A1M6AUN0"/>
<evidence type="ECO:0000313" key="3">
    <source>
        <dbReference type="Proteomes" id="UP000184172"/>
    </source>
</evidence>
<protein>
    <recommendedName>
        <fullName evidence="4">Right handed beta helix region</fullName>
    </recommendedName>
</protein>
<evidence type="ECO:0000256" key="1">
    <source>
        <dbReference type="SAM" id="SignalP"/>
    </source>
</evidence>
<feature type="chain" id="PRO_5009915876" description="Right handed beta helix region" evidence="1">
    <location>
        <begin position="26"/>
        <end position="394"/>
    </location>
</feature>
<dbReference type="OrthoDB" id="1466733at2"/>
<dbReference type="Proteomes" id="UP000184172">
    <property type="component" value="Unassembled WGS sequence"/>
</dbReference>
<name>A0A1M6AUN0_9FLAO</name>
<reference evidence="3" key="1">
    <citation type="submission" date="2016-11" db="EMBL/GenBank/DDBJ databases">
        <authorList>
            <person name="Varghese N."/>
            <person name="Submissions S."/>
        </authorList>
    </citation>
    <scope>NUCLEOTIDE SEQUENCE [LARGE SCALE GENOMIC DNA]</scope>
    <source>
        <strain evidence="3">DSM 26349</strain>
    </source>
</reference>
<sequence length="394" mass="42971">MKNEFKRIWTLTLCAVLLVMASCSSDDNPNEPTTENVAATLLDCDLFLEDLILTDNPDAPVDYIINCHAAVKGKLTIEPGVVIHYGKDARLRFMEGSSFSAIGTADKPIVMTGTESSPGWWEGILFLNTNFGNIMEYVEISYGGGQTYNGHGHASVVVYSGSALTMKNSIISHSEETAFEARYNNTFINIKNNRFSQNVQPLIINYLNAHEVSATNDYTGNNLDKVLLIPESGAIVDPVKWEHINVPYRSMGDINIATDGKLTLEPGVVIEMTSGSRFKVIDGSLSIIGTQESPITIRGKESGPGSWRGIFINSENPNNIQFATISDTGEEPLENKGAVDLWYNASLSIIATTFKDAAACGVYGRLLPGQDENPNYSYSGLTMINTACGQLFEH</sequence>
<dbReference type="EMBL" id="FQYV01000002">
    <property type="protein sequence ID" value="SHI40137.1"/>
    <property type="molecule type" value="Genomic_DNA"/>
</dbReference>
<organism evidence="2 3">
    <name type="scientific">Aequorivita viscosa</name>
    <dbReference type="NCBI Taxonomy" id="797419"/>
    <lineage>
        <taxon>Bacteria</taxon>
        <taxon>Pseudomonadati</taxon>
        <taxon>Bacteroidota</taxon>
        <taxon>Flavobacteriia</taxon>
        <taxon>Flavobacteriales</taxon>
        <taxon>Flavobacteriaceae</taxon>
        <taxon>Aequorivita</taxon>
    </lineage>
</organism>
<dbReference type="PANTHER" id="PTHR41339:SF1">
    <property type="entry name" value="SECRETED PROTEIN"/>
    <property type="match status" value="1"/>
</dbReference>
<evidence type="ECO:0000313" key="2">
    <source>
        <dbReference type="EMBL" id="SHI40137.1"/>
    </source>
</evidence>
<feature type="signal peptide" evidence="1">
    <location>
        <begin position="1"/>
        <end position="25"/>
    </location>
</feature>
<dbReference type="STRING" id="797419.SAMN05216556_10430"/>
<dbReference type="RefSeq" id="WP_143036830.1">
    <property type="nucleotide sequence ID" value="NZ_FNNS01000004.1"/>
</dbReference>
<dbReference type="PROSITE" id="PS51257">
    <property type="entry name" value="PROKAR_LIPOPROTEIN"/>
    <property type="match status" value="1"/>
</dbReference>
<evidence type="ECO:0008006" key="4">
    <source>
        <dbReference type="Google" id="ProtNLM"/>
    </source>
</evidence>
<gene>
    <name evidence="2" type="ORF">SAMN04487908_10229</name>
</gene>
<keyword evidence="3" id="KW-1185">Reference proteome</keyword>
<proteinExistence type="predicted"/>